<dbReference type="AlphaFoldDB" id="A0A5B0MZ74"/>
<comment type="caution">
    <text evidence="3">The sequence shown here is derived from an EMBL/GenBank/DDBJ whole genome shotgun (WGS) entry which is preliminary data.</text>
</comment>
<feature type="compositionally biased region" description="Basic residues" evidence="1">
    <location>
        <begin position="151"/>
        <end position="160"/>
    </location>
</feature>
<proteinExistence type="predicted"/>
<feature type="domain" description="No apical meristem-associated C-terminal" evidence="2">
    <location>
        <begin position="118"/>
        <end position="276"/>
    </location>
</feature>
<dbReference type="InterPro" id="IPR029466">
    <property type="entry name" value="NAM-associated_C"/>
</dbReference>
<protein>
    <recommendedName>
        <fullName evidence="2">No apical meristem-associated C-terminal domain-containing protein</fullName>
    </recommendedName>
</protein>
<evidence type="ECO:0000313" key="3">
    <source>
        <dbReference type="EMBL" id="KAA1082245.1"/>
    </source>
</evidence>
<dbReference type="Proteomes" id="UP000325313">
    <property type="component" value="Unassembled WGS sequence"/>
</dbReference>
<feature type="compositionally biased region" description="Low complexity" evidence="1">
    <location>
        <begin position="294"/>
        <end position="315"/>
    </location>
</feature>
<evidence type="ECO:0000259" key="2">
    <source>
        <dbReference type="Pfam" id="PF14303"/>
    </source>
</evidence>
<feature type="region of interest" description="Disordered" evidence="1">
    <location>
        <begin position="1"/>
        <end position="40"/>
    </location>
</feature>
<dbReference type="EMBL" id="VDEP01000439">
    <property type="protein sequence ID" value="KAA1082245.1"/>
    <property type="molecule type" value="Genomic_DNA"/>
</dbReference>
<feature type="region of interest" description="Disordered" evidence="1">
    <location>
        <begin position="146"/>
        <end position="210"/>
    </location>
</feature>
<feature type="compositionally biased region" description="Polar residues" evidence="1">
    <location>
        <begin position="168"/>
        <end position="182"/>
    </location>
</feature>
<accession>A0A5B0MZ74</accession>
<gene>
    <name evidence="3" type="ORF">PGTUg99_029350</name>
</gene>
<name>A0A5B0MZ74_PUCGR</name>
<reference evidence="3 4" key="1">
    <citation type="submission" date="2019-05" db="EMBL/GenBank/DDBJ databases">
        <title>Emergence of the Ug99 lineage of the wheat stem rust pathogen through somatic hybridization.</title>
        <authorList>
            <person name="Li F."/>
            <person name="Upadhyaya N.M."/>
            <person name="Sperschneider J."/>
            <person name="Matny O."/>
            <person name="Nguyen-Phuc H."/>
            <person name="Mago R."/>
            <person name="Raley C."/>
            <person name="Miller M.E."/>
            <person name="Silverstein K.A.T."/>
            <person name="Henningsen E."/>
            <person name="Hirsch C.D."/>
            <person name="Visser B."/>
            <person name="Pretorius Z.A."/>
            <person name="Steffenson B.J."/>
            <person name="Schwessinger B."/>
            <person name="Dodds P.N."/>
            <person name="Figueroa M."/>
        </authorList>
    </citation>
    <scope>NUCLEOTIDE SEQUENCE [LARGE SCALE GENOMIC DNA]</scope>
    <source>
        <strain evidence="3 4">Ug99</strain>
    </source>
</reference>
<sequence length="315" mass="35567">MASAPSVDPLLLEENPNGDENDENNAEQETDPKEKRKRAPNYQEHEDIQLCCFACYHTSIPQPRRPISSLKGHWGLISAAVNKFIGCVCHIDQLNPSRASSKDRLNKSLELYTKLQNKPFTYLRCYNILSPCPKYNEYFRDHAARTSEASKKKKKRHRSPSSKAPALNSETNNASDAESTPMGTPAPTPDQLEPERLTGKKKAKTAIRERIGKENLLKEMASAQVEMANQSKHQNNIYFTQTHTMEVMADTAIMNKDLSGLDEVTQEFYRLQRQTIMNKLREQHRSQATNSAPTQTRGTSQASTQATTSDQPSRD</sequence>
<dbReference type="PANTHER" id="PTHR45125">
    <property type="entry name" value="F21J9.4-RELATED"/>
    <property type="match status" value="1"/>
</dbReference>
<dbReference type="Pfam" id="PF14303">
    <property type="entry name" value="NAM-associated"/>
    <property type="match status" value="1"/>
</dbReference>
<organism evidence="3 4">
    <name type="scientific">Puccinia graminis f. sp. tritici</name>
    <dbReference type="NCBI Taxonomy" id="56615"/>
    <lineage>
        <taxon>Eukaryota</taxon>
        <taxon>Fungi</taxon>
        <taxon>Dikarya</taxon>
        <taxon>Basidiomycota</taxon>
        <taxon>Pucciniomycotina</taxon>
        <taxon>Pucciniomycetes</taxon>
        <taxon>Pucciniales</taxon>
        <taxon>Pucciniaceae</taxon>
        <taxon>Puccinia</taxon>
    </lineage>
</organism>
<feature type="region of interest" description="Disordered" evidence="1">
    <location>
        <begin position="281"/>
        <end position="315"/>
    </location>
</feature>
<evidence type="ECO:0000313" key="4">
    <source>
        <dbReference type="Proteomes" id="UP000325313"/>
    </source>
</evidence>
<feature type="compositionally biased region" description="Acidic residues" evidence="1">
    <location>
        <begin position="16"/>
        <end position="29"/>
    </location>
</feature>
<evidence type="ECO:0000256" key="1">
    <source>
        <dbReference type="SAM" id="MobiDB-lite"/>
    </source>
</evidence>
<dbReference type="PANTHER" id="PTHR45125:SF3">
    <property type="entry name" value="NO-APICAL-MERISTEM-ASSOCIATED CARBOXY-TERMINAL DOMAIN PROTEIN"/>
    <property type="match status" value="1"/>
</dbReference>